<accession>A0A366H295</accession>
<proteinExistence type="predicted"/>
<dbReference type="EMBL" id="QNRR01000020">
    <property type="protein sequence ID" value="RBP35671.1"/>
    <property type="molecule type" value="Genomic_DNA"/>
</dbReference>
<feature type="region of interest" description="Disordered" evidence="1">
    <location>
        <begin position="62"/>
        <end position="83"/>
    </location>
</feature>
<name>A0A366H295_9BACT</name>
<feature type="compositionally biased region" description="Basic and acidic residues" evidence="1">
    <location>
        <begin position="68"/>
        <end position="83"/>
    </location>
</feature>
<evidence type="ECO:0000313" key="3">
    <source>
        <dbReference type="Proteomes" id="UP000253426"/>
    </source>
</evidence>
<organism evidence="2 3">
    <name type="scientific">Roseimicrobium gellanilyticum</name>
    <dbReference type="NCBI Taxonomy" id="748857"/>
    <lineage>
        <taxon>Bacteria</taxon>
        <taxon>Pseudomonadati</taxon>
        <taxon>Verrucomicrobiota</taxon>
        <taxon>Verrucomicrobiia</taxon>
        <taxon>Verrucomicrobiales</taxon>
        <taxon>Verrucomicrobiaceae</taxon>
        <taxon>Roseimicrobium</taxon>
    </lineage>
</organism>
<dbReference type="Proteomes" id="UP000253426">
    <property type="component" value="Unassembled WGS sequence"/>
</dbReference>
<sequence>MQDEPRPANNTELPLPEKKLRQLGIASRSTFQRWESSGLRVLKIGGQRFIYASELRQFLEAEAASNLPDKDGSEGTEGERGNG</sequence>
<dbReference type="AlphaFoldDB" id="A0A366H295"/>
<gene>
    <name evidence="2" type="ORF">DES53_12039</name>
</gene>
<comment type="caution">
    <text evidence="2">The sequence shown here is derived from an EMBL/GenBank/DDBJ whole genome shotgun (WGS) entry which is preliminary data.</text>
</comment>
<evidence type="ECO:0008006" key="4">
    <source>
        <dbReference type="Google" id="ProtNLM"/>
    </source>
</evidence>
<keyword evidence="3" id="KW-1185">Reference proteome</keyword>
<protein>
    <recommendedName>
        <fullName evidence="4">Helix-turn-helix protein</fullName>
    </recommendedName>
</protein>
<reference evidence="2 3" key="1">
    <citation type="submission" date="2018-06" db="EMBL/GenBank/DDBJ databases">
        <title>Genomic Encyclopedia of Type Strains, Phase IV (KMG-IV): sequencing the most valuable type-strain genomes for metagenomic binning, comparative biology and taxonomic classification.</title>
        <authorList>
            <person name="Goeker M."/>
        </authorList>
    </citation>
    <scope>NUCLEOTIDE SEQUENCE [LARGE SCALE GENOMIC DNA]</scope>
    <source>
        <strain evidence="2 3">DSM 25532</strain>
    </source>
</reference>
<evidence type="ECO:0000313" key="2">
    <source>
        <dbReference type="EMBL" id="RBP35671.1"/>
    </source>
</evidence>
<evidence type="ECO:0000256" key="1">
    <source>
        <dbReference type="SAM" id="MobiDB-lite"/>
    </source>
</evidence>